<dbReference type="InParanoid" id="A0A1E1LQ76"/>
<dbReference type="Proteomes" id="UP000178129">
    <property type="component" value="Unassembled WGS sequence"/>
</dbReference>
<comment type="caution">
    <text evidence="1">The sequence shown here is derived from an EMBL/GenBank/DDBJ whole genome shotgun (WGS) entry which is preliminary data.</text>
</comment>
<evidence type="ECO:0000313" key="2">
    <source>
        <dbReference type="Proteomes" id="UP000178129"/>
    </source>
</evidence>
<dbReference type="AlphaFoldDB" id="A0A1E1LQ76"/>
<keyword evidence="2" id="KW-1185">Reference proteome</keyword>
<name>A0A1E1LQ76_9HELO</name>
<organism evidence="1 2">
    <name type="scientific">Rhynchosporium graminicola</name>
    <dbReference type="NCBI Taxonomy" id="2792576"/>
    <lineage>
        <taxon>Eukaryota</taxon>
        <taxon>Fungi</taxon>
        <taxon>Dikarya</taxon>
        <taxon>Ascomycota</taxon>
        <taxon>Pezizomycotina</taxon>
        <taxon>Leotiomycetes</taxon>
        <taxon>Helotiales</taxon>
        <taxon>Ploettnerulaceae</taxon>
        <taxon>Rhynchosporium</taxon>
    </lineage>
</organism>
<dbReference type="EMBL" id="FJUW01000074">
    <property type="protein sequence ID" value="CZT12657.1"/>
    <property type="molecule type" value="Genomic_DNA"/>
</dbReference>
<proteinExistence type="predicted"/>
<accession>A0A1E1LQ76</accession>
<evidence type="ECO:0000313" key="1">
    <source>
        <dbReference type="EMBL" id="CZT12657.1"/>
    </source>
</evidence>
<reference evidence="2" key="1">
    <citation type="submission" date="2016-03" db="EMBL/GenBank/DDBJ databases">
        <authorList>
            <person name="Ploux O."/>
        </authorList>
    </citation>
    <scope>NUCLEOTIDE SEQUENCE [LARGE SCALE GENOMIC DNA]</scope>
    <source>
        <strain evidence="2">UK7</strain>
    </source>
</reference>
<gene>
    <name evidence="1" type="ORF">RCO7_15190</name>
</gene>
<sequence>MPQPSENRYLTSRSLVMLLRYRCAKQDNSYASLPNVKIISICSSY</sequence>
<protein>
    <submittedName>
        <fullName evidence="1">Uncharacterized protein</fullName>
    </submittedName>
</protein>